<evidence type="ECO:0000256" key="11">
    <source>
        <dbReference type="ARBA" id="ARBA00022989"/>
    </source>
</evidence>
<dbReference type="PANTHER" id="PTHR30487:SF0">
    <property type="entry name" value="PREPILIN LEADER PEPTIDASE_N-METHYLTRANSFERASE-RELATED"/>
    <property type="match status" value="1"/>
</dbReference>
<evidence type="ECO:0000256" key="1">
    <source>
        <dbReference type="ARBA" id="ARBA00004429"/>
    </source>
</evidence>
<keyword evidence="3" id="KW-1003">Cell membrane</keyword>
<evidence type="ECO:0000256" key="16">
    <source>
        <dbReference type="ARBA" id="ARBA00071870"/>
    </source>
</evidence>
<feature type="transmembrane region" description="Helical" evidence="19">
    <location>
        <begin position="139"/>
        <end position="157"/>
    </location>
</feature>
<dbReference type="GO" id="GO:0004190">
    <property type="term" value="F:aspartic-type endopeptidase activity"/>
    <property type="evidence" value="ECO:0007669"/>
    <property type="project" value="UniProtKB-EC"/>
</dbReference>
<keyword evidence="13 18" id="KW-0511">Multifunctional enzyme</keyword>
<feature type="transmembrane region" description="Helical" evidence="19">
    <location>
        <begin position="6"/>
        <end position="28"/>
    </location>
</feature>
<dbReference type="PANTHER" id="PTHR30487">
    <property type="entry name" value="TYPE 4 PREPILIN-LIKE PROTEINS LEADER PEPTIDE-PROCESSING ENZYME"/>
    <property type="match status" value="1"/>
</dbReference>
<dbReference type="GO" id="GO:0032259">
    <property type="term" value="P:methylation"/>
    <property type="evidence" value="ECO:0007669"/>
    <property type="project" value="UniProtKB-KW"/>
</dbReference>
<dbReference type="SUPFAM" id="SSF52113">
    <property type="entry name" value="BRCT domain"/>
    <property type="match status" value="1"/>
</dbReference>
<dbReference type="InterPro" id="IPR000045">
    <property type="entry name" value="Prepilin_IV_endopep_pep"/>
</dbReference>
<evidence type="ECO:0000256" key="19">
    <source>
        <dbReference type="SAM" id="Phobius"/>
    </source>
</evidence>
<keyword evidence="23" id="KW-1185">Reference proteome</keyword>
<keyword evidence="4" id="KW-0997">Cell inner membrane</keyword>
<reference evidence="23" key="1">
    <citation type="submission" date="2016-09" db="EMBL/GenBank/DDBJ databases">
        <title>Acidihalobacter prosperus F5.</title>
        <authorList>
            <person name="Khaleque H.N."/>
            <person name="Ramsay J.P."/>
            <person name="Kaksonen A.H."/>
            <person name="Boxall N.J."/>
            <person name="Watkin E.L.J."/>
        </authorList>
    </citation>
    <scope>NUCLEOTIDE SEQUENCE [LARGE SCALE GENOMIC DNA]</scope>
    <source>
        <strain evidence="23">F5</strain>
    </source>
</reference>
<dbReference type="InterPro" id="IPR014032">
    <property type="entry name" value="Peptidase_A24A_bac"/>
</dbReference>
<dbReference type="Proteomes" id="UP000095401">
    <property type="component" value="Chromosome"/>
</dbReference>
<dbReference type="PRINTS" id="PR00864">
    <property type="entry name" value="PREPILNPTASE"/>
</dbReference>
<comment type="similarity">
    <text evidence="2 17">Belongs to the peptidase A24 family.</text>
</comment>
<dbReference type="Gene3D" id="1.20.120.1220">
    <property type="match status" value="1"/>
</dbReference>
<dbReference type="AlphaFoldDB" id="A0A1D8IRI8"/>
<evidence type="ECO:0000256" key="14">
    <source>
        <dbReference type="ARBA" id="ARBA00050401"/>
    </source>
</evidence>
<evidence type="ECO:0000256" key="3">
    <source>
        <dbReference type="ARBA" id="ARBA00022475"/>
    </source>
</evidence>
<dbReference type="EMBL" id="CP017415">
    <property type="protein sequence ID" value="AOU98994.1"/>
    <property type="molecule type" value="Genomic_DNA"/>
</dbReference>
<keyword evidence="8" id="KW-0949">S-adenosyl-L-methionine</keyword>
<gene>
    <name evidence="22" type="ORF">BI364_14450</name>
</gene>
<evidence type="ECO:0000256" key="6">
    <source>
        <dbReference type="ARBA" id="ARBA00022670"/>
    </source>
</evidence>
<keyword evidence="10 18" id="KW-0378">Hydrolase</keyword>
<dbReference type="Pfam" id="PF06750">
    <property type="entry name" value="A24_N_bact"/>
    <property type="match status" value="1"/>
</dbReference>
<evidence type="ECO:0000256" key="4">
    <source>
        <dbReference type="ARBA" id="ARBA00022519"/>
    </source>
</evidence>
<name>A0A1D8IRI8_9GAMM</name>
<evidence type="ECO:0000256" key="12">
    <source>
        <dbReference type="ARBA" id="ARBA00023136"/>
    </source>
</evidence>
<comment type="catalytic activity">
    <reaction evidence="14 18">
        <text>Typically cleaves a -Gly-|-Phe- bond to release an N-terminal, basic peptide of 5-8 residues from type IV prepilin, and then N-methylates the new N-terminal amino group, the methyl donor being S-adenosyl-L-methionine.</text>
        <dbReference type="EC" id="3.4.23.43"/>
    </reaction>
</comment>
<sequence>MTLPIPIPYLVLLILTGLVIGSFVNVVIHRLPRMMALQWRRECAELGASEAHTPTEDDDAHPQKNETYNLVVPRSSCPHCGHMIAATENIPILSYLWQRGRCAACRAPISPRYPIIELLGALLAAMAGLRFGLSWETLAAAVLGWSLLAAAAIDLETQLLPDSITLPLLWLGLLLNIDGLFVPLRDAVIGAMAGYLSLWLIYHLFRLLTGKEGMGYGDFKLLALLGAWFGWQLLPLTILLSSLVGALAGLSLMAFRRHHHEIPIPFGPYLAAAGWIALLWGHALTGAYLRFAHIGG</sequence>
<evidence type="ECO:0000256" key="13">
    <source>
        <dbReference type="ARBA" id="ARBA00023268"/>
    </source>
</evidence>
<dbReference type="RefSeq" id="WP_070079347.1">
    <property type="nucleotide sequence ID" value="NZ_CP017415.1"/>
</dbReference>
<proteinExistence type="inferred from homology"/>
<evidence type="ECO:0000256" key="7">
    <source>
        <dbReference type="ARBA" id="ARBA00022679"/>
    </source>
</evidence>
<evidence type="ECO:0000256" key="17">
    <source>
        <dbReference type="RuleBase" id="RU003793"/>
    </source>
</evidence>
<feature type="domain" description="Prepilin type IV endopeptidase peptidase" evidence="20">
    <location>
        <begin position="142"/>
        <end position="249"/>
    </location>
</feature>
<dbReference type="InterPro" id="IPR050882">
    <property type="entry name" value="Prepilin_peptidase/N-MTase"/>
</dbReference>
<evidence type="ECO:0000313" key="23">
    <source>
        <dbReference type="Proteomes" id="UP000095401"/>
    </source>
</evidence>
<dbReference type="FunFam" id="1.20.120.1220:FF:000001">
    <property type="entry name" value="Type 4 prepilin-like proteins leader peptide-processing enzyme"/>
    <property type="match status" value="1"/>
</dbReference>
<dbReference type="KEGG" id="aprs:BI364_14450"/>
<keyword evidence="5 18" id="KW-0489">Methyltransferase</keyword>
<evidence type="ECO:0000256" key="2">
    <source>
        <dbReference type="ARBA" id="ARBA00005801"/>
    </source>
</evidence>
<evidence type="ECO:0000259" key="20">
    <source>
        <dbReference type="Pfam" id="PF01478"/>
    </source>
</evidence>
<dbReference type="Pfam" id="PF01478">
    <property type="entry name" value="Peptidase_A24"/>
    <property type="match status" value="1"/>
</dbReference>
<feature type="transmembrane region" description="Helical" evidence="19">
    <location>
        <begin position="221"/>
        <end position="254"/>
    </location>
</feature>
<keyword evidence="6 18" id="KW-0645">Protease</keyword>
<evidence type="ECO:0000256" key="5">
    <source>
        <dbReference type="ARBA" id="ARBA00022603"/>
    </source>
</evidence>
<dbReference type="InterPro" id="IPR036420">
    <property type="entry name" value="BRCT_dom_sf"/>
</dbReference>
<evidence type="ECO:0000259" key="21">
    <source>
        <dbReference type="Pfam" id="PF06750"/>
    </source>
</evidence>
<feature type="transmembrane region" description="Helical" evidence="19">
    <location>
        <begin position="266"/>
        <end position="289"/>
    </location>
</feature>
<evidence type="ECO:0000256" key="8">
    <source>
        <dbReference type="ARBA" id="ARBA00022691"/>
    </source>
</evidence>
<protein>
    <recommendedName>
        <fullName evidence="16 18">Prepilin leader peptidase/N-methyltransferase</fullName>
        <ecNumber evidence="18">2.1.1.-</ecNumber>
        <ecNumber evidence="15 18">3.4.23.43</ecNumber>
    </recommendedName>
</protein>
<dbReference type="EC" id="2.1.1.-" evidence="18"/>
<keyword evidence="9 18" id="KW-0812">Transmembrane</keyword>
<dbReference type="GO" id="GO:0005886">
    <property type="term" value="C:plasma membrane"/>
    <property type="evidence" value="ECO:0007669"/>
    <property type="project" value="UniProtKB-SubCell"/>
</dbReference>
<evidence type="ECO:0000256" key="10">
    <source>
        <dbReference type="ARBA" id="ARBA00022801"/>
    </source>
</evidence>
<comment type="subcellular location">
    <subcellularLocation>
        <location evidence="1">Cell inner membrane</location>
        <topology evidence="1">Multi-pass membrane protein</topology>
    </subcellularLocation>
    <subcellularLocation>
        <location evidence="18">Cell membrane</location>
        <topology evidence="18">Multi-pass membrane protein</topology>
    </subcellularLocation>
</comment>
<accession>A0A1D8IRI8</accession>
<comment type="function">
    <text evidence="18">Plays an essential role in type IV pili and type II pseudopili formation by proteolytically removing the leader sequence from substrate proteins and subsequently monomethylating the alpha-amino group of the newly exposed N-terminal phenylalanine.</text>
</comment>
<feature type="domain" description="Prepilin peptidase A24 N-terminal" evidence="21">
    <location>
        <begin position="15"/>
        <end position="131"/>
    </location>
</feature>
<organism evidence="22 23">
    <name type="scientific">Acidihalobacter yilgarnensis</name>
    <dbReference type="NCBI Taxonomy" id="2819280"/>
    <lineage>
        <taxon>Bacteria</taxon>
        <taxon>Pseudomonadati</taxon>
        <taxon>Pseudomonadota</taxon>
        <taxon>Gammaproteobacteria</taxon>
        <taxon>Chromatiales</taxon>
        <taxon>Ectothiorhodospiraceae</taxon>
        <taxon>Acidihalobacter</taxon>
    </lineage>
</organism>
<feature type="transmembrane region" description="Helical" evidence="19">
    <location>
        <begin position="188"/>
        <end position="209"/>
    </location>
</feature>
<keyword evidence="12 19" id="KW-0472">Membrane</keyword>
<keyword evidence="11 19" id="KW-1133">Transmembrane helix</keyword>
<dbReference type="EC" id="3.4.23.43" evidence="15 18"/>
<keyword evidence="7 18" id="KW-0808">Transferase</keyword>
<dbReference type="InterPro" id="IPR010627">
    <property type="entry name" value="Prepilin_pept_A24_N"/>
</dbReference>
<evidence type="ECO:0000256" key="9">
    <source>
        <dbReference type="ARBA" id="ARBA00022692"/>
    </source>
</evidence>
<evidence type="ECO:0000256" key="15">
    <source>
        <dbReference type="ARBA" id="ARBA00067082"/>
    </source>
</evidence>
<feature type="transmembrane region" description="Helical" evidence="19">
    <location>
        <begin position="164"/>
        <end position="182"/>
    </location>
</feature>
<dbReference type="GO" id="GO:0008168">
    <property type="term" value="F:methyltransferase activity"/>
    <property type="evidence" value="ECO:0007669"/>
    <property type="project" value="UniProtKB-KW"/>
</dbReference>
<evidence type="ECO:0000256" key="18">
    <source>
        <dbReference type="RuleBase" id="RU003794"/>
    </source>
</evidence>
<evidence type="ECO:0000313" key="22">
    <source>
        <dbReference type="EMBL" id="AOU98994.1"/>
    </source>
</evidence>
<dbReference type="GO" id="GO:0006465">
    <property type="term" value="P:signal peptide processing"/>
    <property type="evidence" value="ECO:0007669"/>
    <property type="project" value="TreeGrafter"/>
</dbReference>